<dbReference type="Proteomes" id="UP001217838">
    <property type="component" value="Unassembled WGS sequence"/>
</dbReference>
<proteinExistence type="predicted"/>
<accession>A0ABT5B3G8</accession>
<sequence>MLREWLHDDPAGAPRRDELARRVAEATLVMSSRRLFQFTSQEFFSRPAVLRKMIATP</sequence>
<keyword evidence="2" id="KW-1185">Reference proteome</keyword>
<evidence type="ECO:0000313" key="2">
    <source>
        <dbReference type="Proteomes" id="UP001217838"/>
    </source>
</evidence>
<dbReference type="EMBL" id="JAQNDN010000004">
    <property type="protein sequence ID" value="MDC0668283.1"/>
    <property type="molecule type" value="Genomic_DNA"/>
</dbReference>
<reference evidence="1 2" key="1">
    <citation type="submission" date="2022-11" db="EMBL/GenBank/DDBJ databases">
        <title>Minimal conservation of predation-associated metabolite biosynthetic gene clusters underscores biosynthetic potential of Myxococcota including descriptions for ten novel species: Archangium lansinium sp. nov., Myxococcus landrumus sp. nov., Nannocystis bai.</title>
        <authorList>
            <person name="Ahearne A."/>
            <person name="Stevens C."/>
            <person name="Dowd S."/>
        </authorList>
    </citation>
    <scope>NUCLEOTIDE SEQUENCE [LARGE SCALE GENOMIC DNA]</scope>
    <source>
        <strain evidence="1 2">NCELM</strain>
    </source>
</reference>
<evidence type="ECO:0000313" key="1">
    <source>
        <dbReference type="EMBL" id="MDC0668283.1"/>
    </source>
</evidence>
<dbReference type="RefSeq" id="WP_271997254.1">
    <property type="nucleotide sequence ID" value="NZ_JAQNDN010000004.1"/>
</dbReference>
<organism evidence="1 2">
    <name type="scientific">Nannocystis radixulma</name>
    <dbReference type="NCBI Taxonomy" id="2995305"/>
    <lineage>
        <taxon>Bacteria</taxon>
        <taxon>Pseudomonadati</taxon>
        <taxon>Myxococcota</taxon>
        <taxon>Polyangia</taxon>
        <taxon>Nannocystales</taxon>
        <taxon>Nannocystaceae</taxon>
        <taxon>Nannocystis</taxon>
    </lineage>
</organism>
<name>A0ABT5B3G8_9BACT</name>
<protein>
    <submittedName>
        <fullName evidence="1">Uncharacterized protein</fullName>
    </submittedName>
</protein>
<comment type="caution">
    <text evidence="1">The sequence shown here is derived from an EMBL/GenBank/DDBJ whole genome shotgun (WGS) entry which is preliminary data.</text>
</comment>
<gene>
    <name evidence="1" type="ORF">POL58_11060</name>
</gene>